<comment type="caution">
    <text evidence="9">The sequence shown here is derived from an EMBL/GenBank/DDBJ whole genome shotgun (WGS) entry which is preliminary data.</text>
</comment>
<keyword evidence="7" id="KW-0391">Immunity</keyword>
<dbReference type="InterPro" id="IPR046439">
    <property type="entry name" value="ZF_RZ_dom"/>
</dbReference>
<dbReference type="InterPro" id="IPR041677">
    <property type="entry name" value="DNA2/NAM7_AAA_11"/>
</dbReference>
<dbReference type="PANTHER" id="PTHR10887:SF445">
    <property type="entry name" value="NFX1-TYPE ZINC FINGER-CONTAINING PROTEIN 1"/>
    <property type="match status" value="1"/>
</dbReference>
<dbReference type="GO" id="GO:0031048">
    <property type="term" value="P:regulatory ncRNA-mediated heterochromatin formation"/>
    <property type="evidence" value="ECO:0007669"/>
    <property type="project" value="TreeGrafter"/>
</dbReference>
<dbReference type="Pfam" id="PF20173">
    <property type="entry name" value="ZnF_RZ-type"/>
    <property type="match status" value="1"/>
</dbReference>
<dbReference type="PANTHER" id="PTHR10887">
    <property type="entry name" value="DNA2/NAM7 HELICASE FAMILY"/>
    <property type="match status" value="1"/>
</dbReference>
<dbReference type="GO" id="GO:0031380">
    <property type="term" value="C:nuclear RNA-directed RNA polymerase complex"/>
    <property type="evidence" value="ECO:0007669"/>
    <property type="project" value="TreeGrafter"/>
</dbReference>
<dbReference type="GO" id="GO:0002376">
    <property type="term" value="P:immune system process"/>
    <property type="evidence" value="ECO:0007669"/>
    <property type="project" value="UniProtKB-KW"/>
</dbReference>
<dbReference type="Proteomes" id="UP001187682">
    <property type="component" value="Unassembled WGS sequence"/>
</dbReference>
<reference evidence="9" key="1">
    <citation type="submission" date="2018-03" db="EMBL/GenBank/DDBJ databases">
        <authorList>
            <person name="Guldener U."/>
        </authorList>
    </citation>
    <scope>NUCLEOTIDE SEQUENCE</scope>
</reference>
<dbReference type="InterPro" id="IPR041679">
    <property type="entry name" value="DNA2/NAM7-like_C"/>
</dbReference>
<dbReference type="Pfam" id="PF13087">
    <property type="entry name" value="AAA_12"/>
    <property type="match status" value="1"/>
</dbReference>
<evidence type="ECO:0000313" key="9">
    <source>
        <dbReference type="EMBL" id="SPO02006.1"/>
    </source>
</evidence>
<feature type="domain" description="RZ-type" evidence="8">
    <location>
        <begin position="2123"/>
        <end position="2197"/>
    </location>
</feature>
<evidence type="ECO:0000256" key="1">
    <source>
        <dbReference type="ARBA" id="ARBA00004496"/>
    </source>
</evidence>
<evidence type="ECO:0000256" key="2">
    <source>
        <dbReference type="ARBA" id="ARBA00022490"/>
    </source>
</evidence>
<comment type="subcellular location">
    <subcellularLocation>
        <location evidence="1">Cytoplasm</location>
    </subcellularLocation>
</comment>
<dbReference type="FunFam" id="3.40.50.300:FF:001660">
    <property type="entry name" value="NF-X1 finger and helicase protein, putative"/>
    <property type="match status" value="1"/>
</dbReference>
<keyword evidence="6" id="KW-0862">Zinc</keyword>
<dbReference type="GO" id="GO:0005737">
    <property type="term" value="C:cytoplasm"/>
    <property type="evidence" value="ECO:0007669"/>
    <property type="project" value="UniProtKB-SubCell"/>
</dbReference>
<dbReference type="CDD" id="cd18808">
    <property type="entry name" value="SF1_C_Upf1"/>
    <property type="match status" value="1"/>
</dbReference>
<dbReference type="GO" id="GO:0008270">
    <property type="term" value="F:zinc ion binding"/>
    <property type="evidence" value="ECO:0007669"/>
    <property type="project" value="UniProtKB-KW"/>
</dbReference>
<dbReference type="CDD" id="cd06008">
    <property type="entry name" value="NF-X1-zinc-finger"/>
    <property type="match status" value="1"/>
</dbReference>
<protein>
    <submittedName>
        <fullName evidence="9">Related to ECM32 - DNA dependent ATPase/DNA helicase B</fullName>
    </submittedName>
</protein>
<dbReference type="InterPro" id="IPR045055">
    <property type="entry name" value="DNA2/NAM7-like"/>
</dbReference>
<dbReference type="Pfam" id="PF13086">
    <property type="entry name" value="AAA_11"/>
    <property type="match status" value="1"/>
</dbReference>
<dbReference type="InterPro" id="IPR047187">
    <property type="entry name" value="SF1_C_Upf1"/>
</dbReference>
<keyword evidence="10" id="KW-1185">Reference proteome</keyword>
<dbReference type="EMBL" id="ONZQ02000005">
    <property type="protein sequence ID" value="SPO02006.1"/>
    <property type="molecule type" value="Genomic_DNA"/>
</dbReference>
<accession>A0AAE8MWI6</accession>
<organism evidence="9 10">
    <name type="scientific">Cephalotrichum gorgonifer</name>
    <dbReference type="NCBI Taxonomy" id="2041049"/>
    <lineage>
        <taxon>Eukaryota</taxon>
        <taxon>Fungi</taxon>
        <taxon>Dikarya</taxon>
        <taxon>Ascomycota</taxon>
        <taxon>Pezizomycotina</taxon>
        <taxon>Sordariomycetes</taxon>
        <taxon>Hypocreomycetidae</taxon>
        <taxon>Microascales</taxon>
        <taxon>Microascaceae</taxon>
        <taxon>Cephalotrichum</taxon>
    </lineage>
</organism>
<keyword evidence="5 9" id="KW-0347">Helicase</keyword>
<dbReference type="Pfam" id="PF20150">
    <property type="entry name" value="2EXR"/>
    <property type="match status" value="1"/>
</dbReference>
<dbReference type="InterPro" id="IPR045518">
    <property type="entry name" value="2EXR"/>
</dbReference>
<evidence type="ECO:0000256" key="4">
    <source>
        <dbReference type="ARBA" id="ARBA00022771"/>
    </source>
</evidence>
<keyword evidence="5 9" id="KW-0378">Hydrolase</keyword>
<keyword evidence="5 9" id="KW-0547">Nucleotide-binding</keyword>
<dbReference type="SUPFAM" id="SSF52540">
    <property type="entry name" value="P-loop containing nucleoside triphosphate hydrolases"/>
    <property type="match status" value="1"/>
</dbReference>
<dbReference type="InterPro" id="IPR027417">
    <property type="entry name" value="P-loop_NTPase"/>
</dbReference>
<evidence type="ECO:0000259" key="8">
    <source>
        <dbReference type="PROSITE" id="PS51981"/>
    </source>
</evidence>
<keyword evidence="4" id="KW-0863">Zinc-finger</keyword>
<keyword evidence="2" id="KW-0963">Cytoplasm</keyword>
<keyword evidence="3" id="KW-0479">Metal-binding</keyword>
<evidence type="ECO:0000256" key="5">
    <source>
        <dbReference type="ARBA" id="ARBA00022806"/>
    </source>
</evidence>
<evidence type="ECO:0000256" key="6">
    <source>
        <dbReference type="ARBA" id="ARBA00022833"/>
    </source>
</evidence>
<gene>
    <name evidence="9" type="ORF">DNG_04679</name>
</gene>
<evidence type="ECO:0000256" key="3">
    <source>
        <dbReference type="ARBA" id="ARBA00022723"/>
    </source>
</evidence>
<proteinExistence type="predicted"/>
<dbReference type="Gene3D" id="3.40.50.300">
    <property type="entry name" value="P-loop containing nucleotide triphosphate hydrolases"/>
    <property type="match status" value="2"/>
</dbReference>
<evidence type="ECO:0000313" key="10">
    <source>
        <dbReference type="Proteomes" id="UP001187682"/>
    </source>
</evidence>
<dbReference type="GO" id="GO:0004386">
    <property type="term" value="F:helicase activity"/>
    <property type="evidence" value="ECO:0007669"/>
    <property type="project" value="UniProtKB-KW"/>
</dbReference>
<sequence length="2197" mass="244579">MTPKPHLQIYTSPPHLEDGVNFHLFPQLPAELRHIIWRKTLERPRILTVHIENTTPEANVYRVLVETRRLHSKLLRVNRESRQAASEFYRARVPCTFVADGINDEGPSTGQEGYLAFNPEHDFLHISSRSAQIARFLYDLRATYDPRHVGLCNLATDREMLVLLLYSLHHPSIHHPNPVDTEVRESVGNMCSQLHEVFFVAMSRLGRQVLHHLHGTATMGGDVFNRSYPIMAQTGPFERLRRDPRDIAQDLGRIAVFSRDPRATVQAWNQLLYELGISPSHVSYRFLLTSKPSAPPCRIYDRESANVFLEAEDEAWMEAHRDEREPDSLDDGPKRLVEPAIGFWLFPVDALHAFSGNPRVAGQGPTPSQPKSATHEYSVELTRLLRGNASILGGKTYLHQQAIKIWANAVMVLDGDDQDGHQFVAKDLTSDQLDGFKVMETTIEMQGKSHEREIICAHDFLKVITHPSLLVPMSLDPFISMIYTFIGARGGDRVMPFFLTLCQKLTEYHKSHGTSPISTISEVASLILNALSELLSREARVRFNDNVTSLLDNVQDLAALEPVAGRGIIPARINHIRRLVARETNRLSATAGHNATRNNGPVRSTFPTEVVVPGGRHDNDHADISSIQILPTHGEIESDQPECLPSTDFTRPHFLDDPVLRHIDCAFRLLRHDIFGPVKDVLKDLLAQDTSGRRYQPRVNGDASARVYQGASILHVSLDRNGLEARVLFDRPPQLNNMSESEQRRWWQESSRLEEGSLIAFVVSRGDRKAMLFLEVTQKNTGNTKEDKKKPNLVSGGNGSWIVVKLATLSQDTVGLLTRLHGERVHGVLVEFHGLIPGTFMPTLLSLQKMMKGGELAFQKWIVPDPDGRDEDTEIPPPAYARKPGFVFNLDSIMENENGSFSTETPRLEILAMLGANTSLDYGQCEALADALMREFALVQGPPGTGKSYLGVQLLRILLDNKSKANLGPIIIICYTNHALDQFLLQLLQVGISKIIRIGGRSQVEELEGKNLRVVKNGVQKTRMESYILGTTFKSLEEAAEVAGRMLGPLHKSRGGPSWEALKDFLRQENRPIHTQLSPVDDEGFELVGGDAVATWLGKRPKGAEAQQIEDLKNAQDLPQLNDIAETNVNNLSRVQRWALAESWLLEARNRYAGRLFGSLEHLNRHKQTINNVHDDIDRRTLLQADVVGMTTTGLARNIEMLRRVQPKVIICEEAAEVMEAHIMSALMPSVEHFIQIGDHRQLRPQILNYSLSLETHAGRVWQLDRSQFERRAEGEPGMRAAPIARLDVQRRMRPEISSLIRTVYPGLKDHESVRNLPDVVGMRRNLYWLEHNHPEARKDDGARVKSHSNDWEVSMAAALVRHLVRQGVYSSTEMALLTPYTGQLRKLRAALSKDFEIFLGERDEEMLALEDEIEIDDVEASVRAKEHHKSLQKKQLDKAIRLATVDNFQGEEAKVIIVSLVRSNKERKVGFLRTENRINVLLSRAQHGMYLIGNAETYLHVPMWANVHGQLSEASSVGTAIPLCCPRHPETAILCEEPEDFARRSPDGGCELPCADRVEPCGHRCMARCHSAAMHEAFSCPKACERIRATCEHACVKLCGEACGPCRVPVKDVELPCGHVKRTVACCETLDLAKVKCTVMVTKNVPGCMHPVEVECYRDIDSNPFSCPTKCRGSLNCGHECPGTCATCSNKDGHLACNKVQCQHSRCGSTCGCPCSPCIEKCTWSCKHRGPCTMPCAAPCNRLPCDERCERLLACGHRCPSFCGEDCPDRKLCQECGERGDDRVDFLEDKTYVEIDLDELPVVALACGHFYTGESLDGHVGMAQVYEVDATARYVGLKGISASLAEAVPTCPDCRVPVRQFSTRRYNRVVNKAVMDETTKRFLASGRRSLEVLEGQLKGVEACLPRDALKVNLLGTRYDAATEVHRDASALCKEMDVEHQPAKRLHDAIITQRRANGGPSLESQMQGLNISASGDVGETGSSLNKQITLKAQLLGIRAQELILQDKFTTGKHIPSNVPGGKVVRRFLRECTSLASDSTEAKLPRITVQAILAYVGIFQLQARESSPGTEKKKAPSLPWDRDAVCEKLDYAGTLCEGLPDSEGLQAAVEAMARPFQGDRYEEVTVEELAAIKAAMVSGSGGLATHSGHWYNCVNGHPFAIGECGMAMERARCPECGEVVGGENHQFAEGVTRATEME</sequence>
<dbReference type="PROSITE" id="PS51981">
    <property type="entry name" value="ZF_RZ"/>
    <property type="match status" value="1"/>
</dbReference>
<keyword evidence="5 9" id="KW-0067">ATP-binding</keyword>
<evidence type="ECO:0000256" key="7">
    <source>
        <dbReference type="ARBA" id="ARBA00022859"/>
    </source>
</evidence>
<name>A0AAE8MWI6_9PEZI</name>